<name>A0A1G8HY48_9ACTN</name>
<dbReference type="RefSeq" id="WP_245691396.1">
    <property type="nucleotide sequence ID" value="NZ_FNCN01000034.1"/>
</dbReference>
<proteinExistence type="predicted"/>
<dbReference type="AlphaFoldDB" id="A0A1G8HY48"/>
<dbReference type="Proteomes" id="UP000198923">
    <property type="component" value="Unassembled WGS sequence"/>
</dbReference>
<protein>
    <submittedName>
        <fullName evidence="2">D-alanyl-D-alanine carboxypeptidase</fullName>
    </submittedName>
</protein>
<keyword evidence="2" id="KW-0378">Hydrolase</keyword>
<dbReference type="Gene3D" id="3.30.1380.10">
    <property type="match status" value="1"/>
</dbReference>
<evidence type="ECO:0000313" key="2">
    <source>
        <dbReference type="EMBL" id="SDI11482.1"/>
    </source>
</evidence>
<sequence length="179" mass="19531">MNVNRTTKTSIAIVIMLLAGAAIVAALAVRHDQAAVAAQQAEPAVAAPVPREVAGLTPGTRRAYLRAAEAAETDGVEMHITSGHRTRKEQLAEFQEAVDRYGSAEQARKFVLPPDKSAHVKGLAVDVGPRPAAAWLEDTNGKYGLCRIYTNEWWHFEYSSRYARERRCPPLKPDATSVP</sequence>
<dbReference type="PANTHER" id="PTHR34385">
    <property type="entry name" value="D-ALANYL-D-ALANINE CARBOXYPEPTIDASE"/>
    <property type="match status" value="1"/>
</dbReference>
<dbReference type="Pfam" id="PF02557">
    <property type="entry name" value="VanY"/>
    <property type="match status" value="1"/>
</dbReference>
<dbReference type="EMBL" id="FNCN01000034">
    <property type="protein sequence ID" value="SDI11482.1"/>
    <property type="molecule type" value="Genomic_DNA"/>
</dbReference>
<feature type="domain" description="D-alanyl-D-alanine carboxypeptidase-like core" evidence="1">
    <location>
        <begin position="59"/>
        <end position="165"/>
    </location>
</feature>
<dbReference type="PANTHER" id="PTHR34385:SF1">
    <property type="entry name" value="PEPTIDOGLYCAN L-ALANYL-D-GLUTAMATE ENDOPEPTIDASE CWLK"/>
    <property type="match status" value="1"/>
</dbReference>
<dbReference type="InterPro" id="IPR052179">
    <property type="entry name" value="DD-CPase-like"/>
</dbReference>
<accession>A0A1G8HY48</accession>
<evidence type="ECO:0000313" key="3">
    <source>
        <dbReference type="Proteomes" id="UP000198923"/>
    </source>
</evidence>
<reference evidence="2 3" key="1">
    <citation type="submission" date="2016-10" db="EMBL/GenBank/DDBJ databases">
        <authorList>
            <person name="de Groot N.N."/>
        </authorList>
    </citation>
    <scope>NUCLEOTIDE SEQUENCE [LARGE SCALE GENOMIC DNA]</scope>
    <source>
        <strain evidence="2 3">CPCC 201354</strain>
    </source>
</reference>
<dbReference type="InterPro" id="IPR003709">
    <property type="entry name" value="VanY-like_core_dom"/>
</dbReference>
<keyword evidence="2" id="KW-0121">Carboxypeptidase</keyword>
<organism evidence="2 3">
    <name type="scientific">Sinosporangium album</name>
    <dbReference type="NCBI Taxonomy" id="504805"/>
    <lineage>
        <taxon>Bacteria</taxon>
        <taxon>Bacillati</taxon>
        <taxon>Actinomycetota</taxon>
        <taxon>Actinomycetes</taxon>
        <taxon>Streptosporangiales</taxon>
        <taxon>Streptosporangiaceae</taxon>
        <taxon>Sinosporangium</taxon>
    </lineage>
</organism>
<gene>
    <name evidence="2" type="ORF">SAMN05421505_13450</name>
</gene>
<dbReference type="STRING" id="504805.SAMN05421505_13450"/>
<dbReference type="CDD" id="cd14846">
    <property type="entry name" value="Peptidase_M15_like"/>
    <property type="match status" value="1"/>
</dbReference>
<keyword evidence="2" id="KW-0645">Protease</keyword>
<evidence type="ECO:0000259" key="1">
    <source>
        <dbReference type="Pfam" id="PF02557"/>
    </source>
</evidence>
<dbReference type="InterPro" id="IPR009045">
    <property type="entry name" value="Zn_M74/Hedgehog-like"/>
</dbReference>
<dbReference type="GO" id="GO:0004180">
    <property type="term" value="F:carboxypeptidase activity"/>
    <property type="evidence" value="ECO:0007669"/>
    <property type="project" value="UniProtKB-KW"/>
</dbReference>
<dbReference type="SUPFAM" id="SSF55166">
    <property type="entry name" value="Hedgehog/DD-peptidase"/>
    <property type="match status" value="1"/>
</dbReference>
<keyword evidence="3" id="KW-1185">Reference proteome</keyword>
<dbReference type="GO" id="GO:0006508">
    <property type="term" value="P:proteolysis"/>
    <property type="evidence" value="ECO:0007669"/>
    <property type="project" value="InterPro"/>
</dbReference>